<organism evidence="1 2">
    <name type="scientific">Fusarium heterosporum</name>
    <dbReference type="NCBI Taxonomy" id="42747"/>
    <lineage>
        <taxon>Eukaryota</taxon>
        <taxon>Fungi</taxon>
        <taxon>Dikarya</taxon>
        <taxon>Ascomycota</taxon>
        <taxon>Pezizomycotina</taxon>
        <taxon>Sordariomycetes</taxon>
        <taxon>Hypocreomycetidae</taxon>
        <taxon>Hypocreales</taxon>
        <taxon>Nectriaceae</taxon>
        <taxon>Fusarium</taxon>
        <taxon>Fusarium heterosporum species complex</taxon>
    </lineage>
</organism>
<sequence>MFKFFNSLAAFKPKIERRDHNGERVDLLSDASSNKSSGASQPASGHYTIREATIPAHAFPPSYQDATTPRWKVDLLFSTGEEFRGKDPVISPNEGWYGRVTINTPNIVGLMQEGLYLSQSNVQVQETHLKPFYCHLYKKWHWDLHFTLVDPKWSGYMIVRSLDAKATVNFRMEHVWVDRVYRASVVDTSKGHNFVYYFNKISPSYNANYVLNDQLMEGLWPWPRKDLVCEKEAPGTYF</sequence>
<dbReference type="EMBL" id="JAAGWQ010000019">
    <property type="protein sequence ID" value="KAF5678382.1"/>
    <property type="molecule type" value="Genomic_DNA"/>
</dbReference>
<evidence type="ECO:0000313" key="2">
    <source>
        <dbReference type="Proteomes" id="UP000567885"/>
    </source>
</evidence>
<gene>
    <name evidence="1" type="ORF">FHETE_1356</name>
</gene>
<keyword evidence="2" id="KW-1185">Reference proteome</keyword>
<evidence type="ECO:0000313" key="1">
    <source>
        <dbReference type="EMBL" id="KAF5678382.1"/>
    </source>
</evidence>
<proteinExistence type="predicted"/>
<comment type="caution">
    <text evidence="1">The sequence shown here is derived from an EMBL/GenBank/DDBJ whole genome shotgun (WGS) entry which is preliminary data.</text>
</comment>
<name>A0A8H5U1Z5_FUSHE</name>
<reference evidence="1 2" key="1">
    <citation type="submission" date="2020-05" db="EMBL/GenBank/DDBJ databases">
        <title>Identification and distribution of gene clusters putatively required for synthesis of sphingolipid metabolism inhibitors in phylogenetically diverse species of the filamentous fungus Fusarium.</title>
        <authorList>
            <person name="Kim H.-S."/>
            <person name="Busman M."/>
            <person name="Brown D.W."/>
            <person name="Divon H."/>
            <person name="Uhlig S."/>
            <person name="Proctor R.H."/>
        </authorList>
    </citation>
    <scope>NUCLEOTIDE SEQUENCE [LARGE SCALE GENOMIC DNA]</scope>
    <source>
        <strain evidence="1 2">NRRL 20693</strain>
    </source>
</reference>
<dbReference type="OrthoDB" id="4589291at2759"/>
<dbReference type="AlphaFoldDB" id="A0A8H5U1Z5"/>
<dbReference type="Proteomes" id="UP000567885">
    <property type="component" value="Unassembled WGS sequence"/>
</dbReference>
<protein>
    <submittedName>
        <fullName evidence="1">Uncharacterized protein</fullName>
    </submittedName>
</protein>
<accession>A0A8H5U1Z5</accession>